<dbReference type="Proteomes" id="UP000076830">
    <property type="component" value="Chromosome"/>
</dbReference>
<dbReference type="KEGG" id="dko:I596_3621"/>
<organism evidence="3 4">
    <name type="scientific">Dokdonella koreensis DS-123</name>
    <dbReference type="NCBI Taxonomy" id="1300342"/>
    <lineage>
        <taxon>Bacteria</taxon>
        <taxon>Pseudomonadati</taxon>
        <taxon>Pseudomonadota</taxon>
        <taxon>Gammaproteobacteria</taxon>
        <taxon>Lysobacterales</taxon>
        <taxon>Rhodanobacteraceae</taxon>
        <taxon>Dokdonella</taxon>
    </lineage>
</organism>
<keyword evidence="3" id="KW-0808">Transferase</keyword>
<dbReference type="GO" id="GO:0032259">
    <property type="term" value="P:methylation"/>
    <property type="evidence" value="ECO:0007669"/>
    <property type="project" value="UniProtKB-KW"/>
</dbReference>
<dbReference type="EMBL" id="CP015249">
    <property type="protein sequence ID" value="ANB19609.1"/>
    <property type="molecule type" value="Genomic_DNA"/>
</dbReference>
<dbReference type="RefSeq" id="WP_067650675.1">
    <property type="nucleotide sequence ID" value="NZ_CP015249.1"/>
</dbReference>
<keyword evidence="1" id="KW-0175">Coiled coil</keyword>
<evidence type="ECO:0000256" key="2">
    <source>
        <dbReference type="SAM" id="MobiDB-lite"/>
    </source>
</evidence>
<gene>
    <name evidence="3" type="ORF">I596_3621</name>
</gene>
<evidence type="ECO:0000313" key="4">
    <source>
        <dbReference type="Proteomes" id="UP000076830"/>
    </source>
</evidence>
<dbReference type="STRING" id="1300342.I596_3621"/>
<feature type="compositionally biased region" description="Basic and acidic residues" evidence="2">
    <location>
        <begin position="20"/>
        <end position="35"/>
    </location>
</feature>
<accession>A0A160DXX1</accession>
<protein>
    <submittedName>
        <fullName evidence="3">Methyltransferase type 11</fullName>
    </submittedName>
</protein>
<feature type="compositionally biased region" description="Low complexity" evidence="2">
    <location>
        <begin position="36"/>
        <end position="48"/>
    </location>
</feature>
<proteinExistence type="predicted"/>
<dbReference type="AlphaFoldDB" id="A0A160DXX1"/>
<keyword evidence="3" id="KW-0489">Methyltransferase</keyword>
<name>A0A160DXX1_9GAMM</name>
<evidence type="ECO:0000313" key="3">
    <source>
        <dbReference type="EMBL" id="ANB19609.1"/>
    </source>
</evidence>
<sequence>MTEQTDDTYLARIKDEIRAEAEAARRRSPLPRREAPPAAAQPDAPADAPRVRTIPELSGLHHLEFLHNAFRAVLKRPPDGPGELVQLRLLAAGASKVEILGNLRYSPEGREVGVPIPGLRPRYLLTKLFRVPVLGYVAEWLFALAGLPKLMHHLRASDTYHVAHARDLRKAFDARFDDHTRDIAEHQRLIEQHLDRINRAGEDLRRVQVELGGLATTTQRRFAAVDTALDAVRDLSGTRIQGQLDELRHHVLSMNHWLTSLRQTIAALENPDDAANRSARTLAATVVARHLAGDAGRPPRLAGWRDALAAAAGTGRVLDLASGQDWQAALAERGLAIEPADAGDLPSFLDDPATALVRTGDGALGALTALGLAGVLRRLPVTGLLAAAQRTLQPGGVLLLAFTDSPAAIADRLDGGAAGATIEPALVAEALAAAGFLDVRRVDAADGTPALLARRP</sequence>
<feature type="region of interest" description="Disordered" evidence="2">
    <location>
        <begin position="20"/>
        <end position="49"/>
    </location>
</feature>
<keyword evidence="4" id="KW-1185">Reference proteome</keyword>
<dbReference type="GO" id="GO:0008168">
    <property type="term" value="F:methyltransferase activity"/>
    <property type="evidence" value="ECO:0007669"/>
    <property type="project" value="UniProtKB-KW"/>
</dbReference>
<feature type="coiled-coil region" evidence="1">
    <location>
        <begin position="183"/>
        <end position="210"/>
    </location>
</feature>
<dbReference type="SUPFAM" id="SSF53335">
    <property type="entry name" value="S-adenosyl-L-methionine-dependent methyltransferases"/>
    <property type="match status" value="1"/>
</dbReference>
<reference evidence="3 4" key="1">
    <citation type="submission" date="2016-04" db="EMBL/GenBank/DDBJ databases">
        <title>Complete genome sequence of Dokdonella koreensis DS-123T.</title>
        <authorList>
            <person name="Kim J.F."/>
            <person name="Lee H."/>
            <person name="Kwak M.-J."/>
        </authorList>
    </citation>
    <scope>NUCLEOTIDE SEQUENCE [LARGE SCALE GENOMIC DNA]</scope>
    <source>
        <strain evidence="3 4">DS-123</strain>
    </source>
</reference>
<dbReference type="InterPro" id="IPR029063">
    <property type="entry name" value="SAM-dependent_MTases_sf"/>
</dbReference>
<evidence type="ECO:0000256" key="1">
    <source>
        <dbReference type="SAM" id="Coils"/>
    </source>
</evidence>
<dbReference type="OrthoDB" id="8210690at2"/>